<dbReference type="InterPro" id="IPR019408">
    <property type="entry name" value="7TM_GPCR_serpentine_rcpt_Srab"/>
</dbReference>
<proteinExistence type="predicted"/>
<evidence type="ECO:0000256" key="1">
    <source>
        <dbReference type="ARBA" id="ARBA00004141"/>
    </source>
</evidence>
<dbReference type="Proteomes" id="UP000095284">
    <property type="component" value="Unplaced"/>
</dbReference>
<dbReference type="AlphaFoldDB" id="A0A1I7SX61"/>
<dbReference type="WBParaSite" id="BXY_1764400.1">
    <property type="protein sequence ID" value="BXY_1764400.1"/>
    <property type="gene ID" value="BXY_1764400"/>
</dbReference>
<dbReference type="GO" id="GO:0004984">
    <property type="term" value="F:olfactory receptor activity"/>
    <property type="evidence" value="ECO:0007669"/>
    <property type="project" value="TreeGrafter"/>
</dbReference>
<dbReference type="GO" id="GO:0016020">
    <property type="term" value="C:membrane"/>
    <property type="evidence" value="ECO:0007669"/>
    <property type="project" value="UniProtKB-SubCell"/>
</dbReference>
<protein>
    <submittedName>
        <fullName evidence="6">G protein-coupled receptor</fullName>
    </submittedName>
</protein>
<dbReference type="InterPro" id="IPR051080">
    <property type="entry name" value="Nematode_rcpt-like_serp_alpha"/>
</dbReference>
<name>A0A1I7SX61_BURXY</name>
<evidence type="ECO:0000313" key="6">
    <source>
        <dbReference type="WBParaSite" id="BXY_1764400.1"/>
    </source>
</evidence>
<evidence type="ECO:0000256" key="3">
    <source>
        <dbReference type="ARBA" id="ARBA00022989"/>
    </source>
</evidence>
<keyword evidence="4" id="KW-0472">Membrane</keyword>
<reference evidence="6" key="1">
    <citation type="submission" date="2016-11" db="UniProtKB">
        <authorList>
            <consortium name="WormBaseParasite"/>
        </authorList>
    </citation>
    <scope>IDENTIFICATION</scope>
</reference>
<organism evidence="5 6">
    <name type="scientific">Bursaphelenchus xylophilus</name>
    <name type="common">Pinewood nematode worm</name>
    <name type="synonym">Aphelenchoides xylophilus</name>
    <dbReference type="NCBI Taxonomy" id="6326"/>
    <lineage>
        <taxon>Eukaryota</taxon>
        <taxon>Metazoa</taxon>
        <taxon>Ecdysozoa</taxon>
        <taxon>Nematoda</taxon>
        <taxon>Chromadorea</taxon>
        <taxon>Rhabditida</taxon>
        <taxon>Tylenchina</taxon>
        <taxon>Tylenchomorpha</taxon>
        <taxon>Aphelenchoidea</taxon>
        <taxon>Aphelenchoididae</taxon>
        <taxon>Bursaphelenchus</taxon>
    </lineage>
</organism>
<evidence type="ECO:0000313" key="5">
    <source>
        <dbReference type="Proteomes" id="UP000095284"/>
    </source>
</evidence>
<sequence length="350" mass="39691">MVFIPSEGSAQSKKVLIIMNSSDDDPECLFAYALQNSIFFESMEIFHSICSIIGIFLLINALLIDRRRQQDWNIDKVVTYITSIAMIVHNTATTLIVVLAMINKSQASTFCDLTITTSSCLCLRIPTITAIIVVSLASFTVVCSHSVQLVTTCKGFCRFYENTLGIGFIIIASAGTSAYIFYEEVATEIKPYCIAESSHNRDKMLTMYETLAIVDVTCAILCFALVAATRHKLQSNSHEFKLSLHFELRSNARALKTNLIKCLVRIFIFDTFLFLNFVIRVVIDRTTNRLGYTEWVNANYNIQVYAILYAILIQYDRKIVTSSRRVIDSGAEADQYHQEMMKTWLTDIKR</sequence>
<evidence type="ECO:0000256" key="4">
    <source>
        <dbReference type="ARBA" id="ARBA00023136"/>
    </source>
</evidence>
<dbReference type="Pfam" id="PF10292">
    <property type="entry name" value="7TM_GPCR_Srab"/>
    <property type="match status" value="1"/>
</dbReference>
<keyword evidence="2" id="KW-0812">Transmembrane</keyword>
<comment type="subcellular location">
    <subcellularLocation>
        <location evidence="1">Membrane</location>
        <topology evidence="1">Multi-pass membrane protein</topology>
    </subcellularLocation>
</comment>
<evidence type="ECO:0000256" key="2">
    <source>
        <dbReference type="ARBA" id="ARBA00022692"/>
    </source>
</evidence>
<keyword evidence="3" id="KW-1133">Transmembrane helix</keyword>
<accession>A0A1I7SX61</accession>
<dbReference type="PANTHER" id="PTHR31357:SF18">
    <property type="entry name" value="SERPENTINE RECEPTOR, CLASS T"/>
    <property type="match status" value="1"/>
</dbReference>
<dbReference type="PANTHER" id="PTHR31357">
    <property type="entry name" value="SERPENTINE RECEPTOR CLASS ALPHA-10"/>
    <property type="match status" value="1"/>
</dbReference>